<gene>
    <name evidence="2" type="ORF">OB919_16975</name>
</gene>
<sequence>MALDKYIAEKRRFARLLGTDGRLGSGLPMSAPSSPQDAEDAGR</sequence>
<comment type="caution">
    <text evidence="2">The sequence shown here is derived from an EMBL/GenBank/DDBJ whole genome shotgun (WGS) entry which is preliminary data.</text>
</comment>
<keyword evidence="3" id="KW-1185">Reference proteome</keyword>
<organism evidence="2 3">
    <name type="scientific">Natronosalvus hydrolyticus</name>
    <dbReference type="NCBI Taxonomy" id="2979988"/>
    <lineage>
        <taxon>Archaea</taxon>
        <taxon>Methanobacteriati</taxon>
        <taxon>Methanobacteriota</taxon>
        <taxon>Stenosarchaea group</taxon>
        <taxon>Halobacteria</taxon>
        <taxon>Halobacteriales</taxon>
        <taxon>Natrialbaceae</taxon>
        <taxon>Natronosalvus</taxon>
    </lineage>
</organism>
<dbReference type="AlphaFoldDB" id="A0AAP3E7I6"/>
<dbReference type="RefSeq" id="WP_342809969.1">
    <property type="nucleotide sequence ID" value="NZ_JAOPJZ010000019.1"/>
</dbReference>
<evidence type="ECO:0000313" key="3">
    <source>
        <dbReference type="Proteomes" id="UP001321047"/>
    </source>
</evidence>
<name>A0AAP3E7I6_9EURY</name>
<reference evidence="2 3" key="1">
    <citation type="submission" date="2022-09" db="EMBL/GenBank/DDBJ databases">
        <title>Enrichment on poylsaccharides allowed isolation of novel metabolic and taxonomic groups of Haloarchaea.</title>
        <authorList>
            <person name="Sorokin D.Y."/>
            <person name="Elcheninov A.G."/>
            <person name="Khizhniak T.V."/>
            <person name="Kolganova T.V."/>
            <person name="Kublanov I.V."/>
        </authorList>
    </citation>
    <scope>NUCLEOTIDE SEQUENCE [LARGE SCALE GENOMIC DNA]</scope>
    <source>
        <strain evidence="2 3">AArc-curdl1</strain>
    </source>
</reference>
<feature type="region of interest" description="Disordered" evidence="1">
    <location>
        <begin position="19"/>
        <end position="43"/>
    </location>
</feature>
<dbReference type="Proteomes" id="UP001321047">
    <property type="component" value="Unassembled WGS sequence"/>
</dbReference>
<protein>
    <submittedName>
        <fullName evidence="2">Uncharacterized protein</fullName>
    </submittedName>
</protein>
<accession>A0AAP3E7I6</accession>
<evidence type="ECO:0000256" key="1">
    <source>
        <dbReference type="SAM" id="MobiDB-lite"/>
    </source>
</evidence>
<dbReference type="EMBL" id="JAOPJZ010000019">
    <property type="protein sequence ID" value="MCU4753656.1"/>
    <property type="molecule type" value="Genomic_DNA"/>
</dbReference>
<proteinExistence type="predicted"/>
<evidence type="ECO:0000313" key="2">
    <source>
        <dbReference type="EMBL" id="MCU4753656.1"/>
    </source>
</evidence>